<dbReference type="PATRIC" id="fig|1195246.3.peg.1516"/>
<dbReference type="RefSeq" id="WP_008984418.1">
    <property type="nucleotide sequence ID" value="NZ_AKKU01000013.1"/>
</dbReference>
<dbReference type="InterPro" id="IPR004752">
    <property type="entry name" value="AmpG_permease/AT-1"/>
</dbReference>
<keyword evidence="5 6" id="KW-0472">Membrane</keyword>
<dbReference type="PANTHER" id="PTHR12778">
    <property type="entry name" value="SOLUTE CARRIER FAMILY 33 ACETYL-COA TRANSPORTER -RELATED"/>
    <property type="match status" value="1"/>
</dbReference>
<keyword evidence="9" id="KW-1185">Reference proteome</keyword>
<dbReference type="PROSITE" id="PS50850">
    <property type="entry name" value="MFS"/>
    <property type="match status" value="1"/>
</dbReference>
<feature type="transmembrane region" description="Helical" evidence="6">
    <location>
        <begin position="154"/>
        <end position="174"/>
    </location>
</feature>
<feature type="domain" description="Major facilitator superfamily (MFS) profile" evidence="7">
    <location>
        <begin position="23"/>
        <end position="446"/>
    </location>
</feature>
<feature type="transmembrane region" description="Helical" evidence="6">
    <location>
        <begin position="356"/>
        <end position="382"/>
    </location>
</feature>
<reference evidence="8 9" key="1">
    <citation type="journal article" date="2012" name="J. Bacteriol.">
        <title>Genome Sequence of Pectin-Degrading Alishewanella agri, Isolated from Landfill Soil.</title>
        <authorList>
            <person name="Kim J."/>
            <person name="Jung J."/>
            <person name="Sung J.S."/>
            <person name="Chun J."/>
            <person name="Park W."/>
        </authorList>
    </citation>
    <scope>NUCLEOTIDE SEQUENCE [LARGE SCALE GENOMIC DNA]</scope>
    <source>
        <strain evidence="8 9">BL06</strain>
    </source>
</reference>
<feature type="transmembrane region" description="Helical" evidence="6">
    <location>
        <begin position="186"/>
        <end position="208"/>
    </location>
</feature>
<dbReference type="PANTHER" id="PTHR12778:SF10">
    <property type="entry name" value="MAJOR FACILITATOR SUPERFAMILY DOMAIN-CONTAINING PROTEIN 3"/>
    <property type="match status" value="1"/>
</dbReference>
<feature type="transmembrane region" description="Helical" evidence="6">
    <location>
        <begin position="260"/>
        <end position="280"/>
    </location>
</feature>
<evidence type="ECO:0000256" key="5">
    <source>
        <dbReference type="ARBA" id="ARBA00023136"/>
    </source>
</evidence>
<dbReference type="Gene3D" id="1.20.1250.20">
    <property type="entry name" value="MFS general substrate transporter like domains"/>
    <property type="match status" value="2"/>
</dbReference>
<dbReference type="eggNOG" id="COG2211">
    <property type="taxonomic scope" value="Bacteria"/>
</dbReference>
<protein>
    <submittedName>
        <fullName evidence="8">AmpG protein</fullName>
    </submittedName>
</protein>
<dbReference type="InterPro" id="IPR020846">
    <property type="entry name" value="MFS_dom"/>
</dbReference>
<dbReference type="Proteomes" id="UP000035062">
    <property type="component" value="Unassembled WGS sequence"/>
</dbReference>
<dbReference type="SUPFAM" id="SSF103473">
    <property type="entry name" value="MFS general substrate transporter"/>
    <property type="match status" value="1"/>
</dbReference>
<evidence type="ECO:0000259" key="7">
    <source>
        <dbReference type="PROSITE" id="PS50850"/>
    </source>
</evidence>
<evidence type="ECO:0000256" key="6">
    <source>
        <dbReference type="SAM" id="Phobius"/>
    </source>
</evidence>
<proteinExistence type="predicted"/>
<feature type="transmembrane region" description="Helical" evidence="6">
    <location>
        <begin position="121"/>
        <end position="142"/>
    </location>
</feature>
<keyword evidence="2" id="KW-0813">Transport</keyword>
<organism evidence="8 9">
    <name type="scientific">Alishewanella agri BL06</name>
    <dbReference type="NCBI Taxonomy" id="1195246"/>
    <lineage>
        <taxon>Bacteria</taxon>
        <taxon>Pseudomonadati</taxon>
        <taxon>Pseudomonadota</taxon>
        <taxon>Gammaproteobacteria</taxon>
        <taxon>Alteromonadales</taxon>
        <taxon>Alteromonadaceae</taxon>
        <taxon>Alishewanella</taxon>
    </lineage>
</organism>
<evidence type="ECO:0000313" key="9">
    <source>
        <dbReference type="Proteomes" id="UP000035062"/>
    </source>
</evidence>
<dbReference type="EMBL" id="AKKU01000013">
    <property type="protein sequence ID" value="EIW89140.1"/>
    <property type="molecule type" value="Genomic_DNA"/>
</dbReference>
<feature type="transmembrane region" description="Helical" evidence="6">
    <location>
        <begin position="97"/>
        <end position="115"/>
    </location>
</feature>
<feature type="transmembrane region" description="Helical" evidence="6">
    <location>
        <begin position="53"/>
        <end position="76"/>
    </location>
</feature>
<dbReference type="Pfam" id="PF07690">
    <property type="entry name" value="MFS_1"/>
    <property type="match status" value="1"/>
</dbReference>
<feature type="transmembrane region" description="Helical" evidence="6">
    <location>
        <begin position="326"/>
        <end position="349"/>
    </location>
</feature>
<evidence type="ECO:0000256" key="4">
    <source>
        <dbReference type="ARBA" id="ARBA00022989"/>
    </source>
</evidence>
<feature type="transmembrane region" description="Helical" evidence="6">
    <location>
        <begin position="301"/>
        <end position="320"/>
    </location>
</feature>
<evidence type="ECO:0000256" key="1">
    <source>
        <dbReference type="ARBA" id="ARBA00004141"/>
    </source>
</evidence>
<sequence>MLSKQQGAAQSWRQALASYRDIRLLFIFFMGCASGFPWVLISSNMTGWLSDAGLSRAAIGYFGSVFVVYALNFLWAPLLDRVKLPLLGNWLGQRRSWILLMQSLMLFATLAIAFTNPAQSLLFTSLLAMAIAIASATQDVAIDAYRIELIGDDTVRVAPAAAMGVIGWWTGYSLPGYLAFANADQFGWPAVYLGMAVLIGLLMVFTLCSREPQSQREQLQRDAAARYQSRLGQARTAPYLVWLSVTVLEPFAEFFRRNGWQLAILIISFVFLFKVGEAFLGRMSIQFYKEIGFSNQQIAEYSKLVGWVATIAFTLLGSAINIRFGIIRGLFIGGIAMAASNLMFAWIALAGPKPELFIAAILVDNFTAAFSTVAFVSFLTWLTGRAFTATQYALLASLGNLGRTTLASFSGELVDFLGGNWALFFVITALMVVPGLCLLLIVGKKLQQRQQQQAATDSSS</sequence>
<dbReference type="AlphaFoldDB" id="I9DSS5"/>
<keyword evidence="3 6" id="KW-0812">Transmembrane</keyword>
<dbReference type="GO" id="GO:0022857">
    <property type="term" value="F:transmembrane transporter activity"/>
    <property type="evidence" value="ECO:0007669"/>
    <property type="project" value="InterPro"/>
</dbReference>
<feature type="transmembrane region" description="Helical" evidence="6">
    <location>
        <begin position="21"/>
        <end position="41"/>
    </location>
</feature>
<dbReference type="NCBIfam" id="TIGR00901">
    <property type="entry name" value="2A0125"/>
    <property type="match status" value="1"/>
</dbReference>
<dbReference type="GO" id="GO:0016020">
    <property type="term" value="C:membrane"/>
    <property type="evidence" value="ECO:0007669"/>
    <property type="project" value="UniProtKB-SubCell"/>
</dbReference>
<dbReference type="STRING" id="1195246.AGRI_07725"/>
<dbReference type="InterPro" id="IPR036259">
    <property type="entry name" value="MFS_trans_sf"/>
</dbReference>
<evidence type="ECO:0000256" key="2">
    <source>
        <dbReference type="ARBA" id="ARBA00022448"/>
    </source>
</evidence>
<comment type="subcellular location">
    <subcellularLocation>
        <location evidence="1">Membrane</location>
        <topology evidence="1">Multi-pass membrane protein</topology>
    </subcellularLocation>
</comment>
<dbReference type="InterPro" id="IPR011701">
    <property type="entry name" value="MFS"/>
</dbReference>
<keyword evidence="4 6" id="KW-1133">Transmembrane helix</keyword>
<comment type="caution">
    <text evidence="8">The sequence shown here is derived from an EMBL/GenBank/DDBJ whole genome shotgun (WGS) entry which is preliminary data.</text>
</comment>
<evidence type="ECO:0000256" key="3">
    <source>
        <dbReference type="ARBA" id="ARBA00022692"/>
    </source>
</evidence>
<accession>I9DSS5</accession>
<name>I9DSS5_9ALTE</name>
<evidence type="ECO:0000313" key="8">
    <source>
        <dbReference type="EMBL" id="EIW89140.1"/>
    </source>
</evidence>
<gene>
    <name evidence="8" type="ORF">AGRI_07725</name>
</gene>
<feature type="transmembrane region" description="Helical" evidence="6">
    <location>
        <begin position="421"/>
        <end position="442"/>
    </location>
</feature>